<evidence type="ECO:0000313" key="3">
    <source>
        <dbReference type="EMBL" id="MBB4941512.1"/>
    </source>
</evidence>
<feature type="transmembrane region" description="Helical" evidence="2">
    <location>
        <begin position="74"/>
        <end position="91"/>
    </location>
</feature>
<dbReference type="AlphaFoldDB" id="A0A7W7S0W2"/>
<dbReference type="Proteomes" id="UP000534286">
    <property type="component" value="Unassembled WGS sequence"/>
</dbReference>
<accession>A0A7W7S0W2</accession>
<dbReference type="RefSeq" id="WP_184757581.1">
    <property type="nucleotide sequence ID" value="NZ_BAABEK010000017.1"/>
</dbReference>
<gene>
    <name evidence="3" type="ORF">FHR32_005889</name>
</gene>
<sequence>MTARRALWTWVAACVAGAALVLLAAGRDWSTVTHGTRTVAVSAAELAPALGPAAWAALAAVVAVLATRGAWRRVIGAVIALCGAGTLAWAWQASRTDAALRAAAERIPMAETGALHAAPVAVWPLVAAVGGLLLVGGGVVAALRGAGWPGMSDRYDRRGPGSAGRTGGGVQSERALWDAIDLGDDPTVGPDDTVEPDKKDQ</sequence>
<dbReference type="EMBL" id="JACHJU010000002">
    <property type="protein sequence ID" value="MBB4941512.1"/>
    <property type="molecule type" value="Genomic_DNA"/>
</dbReference>
<keyword evidence="2" id="KW-1133">Transmembrane helix</keyword>
<protein>
    <submittedName>
        <fullName evidence="3">Putative membrane protein (TIGR02234 family)</fullName>
    </submittedName>
</protein>
<reference evidence="3 4" key="1">
    <citation type="submission" date="2020-08" db="EMBL/GenBank/DDBJ databases">
        <title>Sequencing the genomes of 1000 actinobacteria strains.</title>
        <authorList>
            <person name="Klenk H.-P."/>
        </authorList>
    </citation>
    <scope>NUCLEOTIDE SEQUENCE [LARGE SCALE GENOMIC DNA]</scope>
    <source>
        <strain evidence="3 4">DSM 43023</strain>
    </source>
</reference>
<comment type="caution">
    <text evidence="3">The sequence shown here is derived from an EMBL/GenBank/DDBJ whole genome shotgun (WGS) entry which is preliminary data.</text>
</comment>
<feature type="transmembrane region" description="Helical" evidence="2">
    <location>
        <begin position="46"/>
        <end position="67"/>
    </location>
</feature>
<dbReference type="Pfam" id="PF09534">
    <property type="entry name" value="Trp_oprn_chp"/>
    <property type="match status" value="1"/>
</dbReference>
<feature type="transmembrane region" description="Helical" evidence="2">
    <location>
        <begin position="7"/>
        <end position="26"/>
    </location>
</feature>
<evidence type="ECO:0000256" key="1">
    <source>
        <dbReference type="SAM" id="MobiDB-lite"/>
    </source>
</evidence>
<evidence type="ECO:0000256" key="2">
    <source>
        <dbReference type="SAM" id="Phobius"/>
    </source>
</evidence>
<name>A0A7W7S0W2_9ACTN</name>
<organism evidence="3 4">
    <name type="scientific">Streptosporangium album</name>
    <dbReference type="NCBI Taxonomy" id="47479"/>
    <lineage>
        <taxon>Bacteria</taxon>
        <taxon>Bacillati</taxon>
        <taxon>Actinomycetota</taxon>
        <taxon>Actinomycetes</taxon>
        <taxon>Streptosporangiales</taxon>
        <taxon>Streptosporangiaceae</taxon>
        <taxon>Streptosporangium</taxon>
    </lineage>
</organism>
<feature type="region of interest" description="Disordered" evidence="1">
    <location>
        <begin position="179"/>
        <end position="201"/>
    </location>
</feature>
<dbReference type="InterPro" id="IPR019051">
    <property type="entry name" value="Trp_biosyn_TM_oprn/chp"/>
</dbReference>
<proteinExistence type="predicted"/>
<keyword evidence="4" id="KW-1185">Reference proteome</keyword>
<feature type="transmembrane region" description="Helical" evidence="2">
    <location>
        <begin position="121"/>
        <end position="143"/>
    </location>
</feature>
<keyword evidence="2" id="KW-0812">Transmembrane</keyword>
<keyword evidence="2" id="KW-0472">Membrane</keyword>
<evidence type="ECO:0000313" key="4">
    <source>
        <dbReference type="Proteomes" id="UP000534286"/>
    </source>
</evidence>